<dbReference type="AlphaFoldDB" id="K0RDT3"/>
<proteinExistence type="predicted"/>
<feature type="region of interest" description="Disordered" evidence="1">
    <location>
        <begin position="62"/>
        <end position="96"/>
    </location>
</feature>
<feature type="non-terminal residue" evidence="2">
    <location>
        <position position="96"/>
    </location>
</feature>
<dbReference type="Proteomes" id="UP000266841">
    <property type="component" value="Unassembled WGS sequence"/>
</dbReference>
<reference evidence="2 3" key="1">
    <citation type="journal article" date="2012" name="Genome Biol.">
        <title>Genome and low-iron response of an oceanic diatom adapted to chronic iron limitation.</title>
        <authorList>
            <person name="Lommer M."/>
            <person name="Specht M."/>
            <person name="Roy A.S."/>
            <person name="Kraemer L."/>
            <person name="Andreson R."/>
            <person name="Gutowska M.A."/>
            <person name="Wolf J."/>
            <person name="Bergner S.V."/>
            <person name="Schilhabel M.B."/>
            <person name="Klostermeier U.C."/>
            <person name="Beiko R.G."/>
            <person name="Rosenstiel P."/>
            <person name="Hippler M."/>
            <person name="Laroche J."/>
        </authorList>
    </citation>
    <scope>NUCLEOTIDE SEQUENCE [LARGE SCALE GENOMIC DNA]</scope>
    <source>
        <strain evidence="2 3">CCMP1005</strain>
    </source>
</reference>
<name>K0RDT3_THAOC</name>
<evidence type="ECO:0000256" key="1">
    <source>
        <dbReference type="SAM" id="MobiDB-lite"/>
    </source>
</evidence>
<dbReference type="EMBL" id="AGNL01040792">
    <property type="protein sequence ID" value="EJK51903.1"/>
    <property type="molecule type" value="Genomic_DNA"/>
</dbReference>
<comment type="caution">
    <text evidence="2">The sequence shown here is derived from an EMBL/GenBank/DDBJ whole genome shotgun (WGS) entry which is preliminary data.</text>
</comment>
<accession>K0RDT3</accession>
<evidence type="ECO:0000313" key="2">
    <source>
        <dbReference type="EMBL" id="EJK51903.1"/>
    </source>
</evidence>
<gene>
    <name evidence="2" type="ORF">THAOC_28882</name>
</gene>
<feature type="compositionally biased region" description="Low complexity" evidence="1">
    <location>
        <begin position="78"/>
        <end position="88"/>
    </location>
</feature>
<sequence length="96" mass="10314">MECRYFKISRPHFFKTKIVINPNQVTVFFGVTGWTIWDPGVSLALASSRRAERNTATSLDVKPHRLGKDGVGGGAADGPGAASDAWGGWPLRLVGS</sequence>
<organism evidence="2 3">
    <name type="scientific">Thalassiosira oceanica</name>
    <name type="common">Marine diatom</name>
    <dbReference type="NCBI Taxonomy" id="159749"/>
    <lineage>
        <taxon>Eukaryota</taxon>
        <taxon>Sar</taxon>
        <taxon>Stramenopiles</taxon>
        <taxon>Ochrophyta</taxon>
        <taxon>Bacillariophyta</taxon>
        <taxon>Coscinodiscophyceae</taxon>
        <taxon>Thalassiosirophycidae</taxon>
        <taxon>Thalassiosirales</taxon>
        <taxon>Thalassiosiraceae</taxon>
        <taxon>Thalassiosira</taxon>
    </lineage>
</organism>
<evidence type="ECO:0000313" key="3">
    <source>
        <dbReference type="Proteomes" id="UP000266841"/>
    </source>
</evidence>
<protein>
    <submittedName>
        <fullName evidence="2">Uncharacterized protein</fullName>
    </submittedName>
</protein>
<keyword evidence="3" id="KW-1185">Reference proteome</keyword>